<reference evidence="2" key="1">
    <citation type="submission" date="2021-01" db="EMBL/GenBank/DDBJ databases">
        <authorList>
            <consortium name="Genoscope - CEA"/>
            <person name="William W."/>
        </authorList>
    </citation>
    <scope>NUCLEOTIDE SEQUENCE</scope>
</reference>
<keyword evidence="1" id="KW-0812">Transmembrane</keyword>
<evidence type="ECO:0000256" key="1">
    <source>
        <dbReference type="SAM" id="Phobius"/>
    </source>
</evidence>
<name>A0A8S1WGD4_9CILI</name>
<dbReference type="AlphaFoldDB" id="A0A8S1WGD4"/>
<keyword evidence="1" id="KW-0472">Membrane</keyword>
<protein>
    <recommendedName>
        <fullName evidence="4">Transmembrane protein</fullName>
    </recommendedName>
</protein>
<dbReference type="Proteomes" id="UP000689195">
    <property type="component" value="Unassembled WGS sequence"/>
</dbReference>
<keyword evidence="3" id="KW-1185">Reference proteome</keyword>
<dbReference type="EMBL" id="CAJJDO010000090">
    <property type="protein sequence ID" value="CAD8187707.1"/>
    <property type="molecule type" value="Genomic_DNA"/>
</dbReference>
<accession>A0A8S1WGD4</accession>
<sequence length="191" mass="22856">MTSPKSHQDCNSVNVLQTISYLICVIWCVTTHFSVSQYVSLFTKVMFLKRSLFKKKSIQYQGKLQRCNFVIQWSTTSIIRKYNYFWTPGIDKNPLRNQLYYYPSDPKLHQVHAVARIGESIIMEFQQAYEINNVRFGCWMLMVEQQTCKYQQQLLIGRLKKSFMMVLLPIIYYQLKNLQKFVFQQLKNKLF</sequence>
<organism evidence="2 3">
    <name type="scientific">Paramecium pentaurelia</name>
    <dbReference type="NCBI Taxonomy" id="43138"/>
    <lineage>
        <taxon>Eukaryota</taxon>
        <taxon>Sar</taxon>
        <taxon>Alveolata</taxon>
        <taxon>Ciliophora</taxon>
        <taxon>Intramacronucleata</taxon>
        <taxon>Oligohymenophorea</taxon>
        <taxon>Peniculida</taxon>
        <taxon>Parameciidae</taxon>
        <taxon>Paramecium</taxon>
    </lineage>
</organism>
<evidence type="ECO:0008006" key="4">
    <source>
        <dbReference type="Google" id="ProtNLM"/>
    </source>
</evidence>
<feature type="transmembrane region" description="Helical" evidence="1">
    <location>
        <begin position="20"/>
        <end position="47"/>
    </location>
</feature>
<proteinExistence type="predicted"/>
<comment type="caution">
    <text evidence="2">The sequence shown here is derived from an EMBL/GenBank/DDBJ whole genome shotgun (WGS) entry which is preliminary data.</text>
</comment>
<gene>
    <name evidence="2" type="ORF">PPENT_87.1.T0900002</name>
</gene>
<evidence type="ECO:0000313" key="2">
    <source>
        <dbReference type="EMBL" id="CAD8187707.1"/>
    </source>
</evidence>
<keyword evidence="1" id="KW-1133">Transmembrane helix</keyword>
<evidence type="ECO:0000313" key="3">
    <source>
        <dbReference type="Proteomes" id="UP000689195"/>
    </source>
</evidence>